<dbReference type="PANTHER" id="PTHR23232">
    <property type="entry name" value="KRAB DOMAIN C2H2 ZINC FINGER"/>
    <property type="match status" value="1"/>
</dbReference>
<dbReference type="CDD" id="cd07765">
    <property type="entry name" value="KRAB_A-box"/>
    <property type="match status" value="1"/>
</dbReference>
<dbReference type="SUPFAM" id="SSF109640">
    <property type="entry name" value="KRAB domain (Kruppel-associated box)"/>
    <property type="match status" value="1"/>
</dbReference>
<dbReference type="PROSITE" id="PS50805">
    <property type="entry name" value="KRAB"/>
    <property type="match status" value="1"/>
</dbReference>
<dbReference type="Pfam" id="PF01352">
    <property type="entry name" value="KRAB"/>
    <property type="match status" value="1"/>
</dbReference>
<dbReference type="InterPro" id="IPR001909">
    <property type="entry name" value="KRAB"/>
</dbReference>
<dbReference type="Gene3D" id="6.10.140.140">
    <property type="match status" value="1"/>
</dbReference>
<sequence length="123" mass="14200">MEEFSRGVVVFSDVTVDFSQEEWDCLDSMQKVLYRDVMLENYRNSVSVGLSISKPAVISFLEQGQEPWIHDRVPARGQCSEKRHRNMEGEHYVTLEAEVGVMHLQTKEHQVASKHQKLGRILP</sequence>
<dbReference type="SMART" id="SM00349">
    <property type="entry name" value="KRAB"/>
    <property type="match status" value="1"/>
</dbReference>
<keyword evidence="3" id="KW-1185">Reference proteome</keyword>
<dbReference type="GeneTree" id="ENSGT00940000156284"/>
<accession>A0A8C9AIT3</accession>
<feature type="domain" description="KRAB" evidence="1">
    <location>
        <begin position="9"/>
        <end position="80"/>
    </location>
</feature>
<dbReference type="Ensembl" id="ENSPSMT00000032439.1">
    <property type="protein sequence ID" value="ENSPSMP00000028069.1"/>
    <property type="gene ID" value="ENSPSMG00000019562.1"/>
</dbReference>
<reference evidence="2" key="2">
    <citation type="submission" date="2025-09" db="UniProtKB">
        <authorList>
            <consortium name="Ensembl"/>
        </authorList>
    </citation>
    <scope>IDENTIFICATION</scope>
</reference>
<dbReference type="InterPro" id="IPR050169">
    <property type="entry name" value="Krueppel_C2H2_ZnF"/>
</dbReference>
<dbReference type="InterPro" id="IPR036051">
    <property type="entry name" value="KRAB_dom_sf"/>
</dbReference>
<dbReference type="GO" id="GO:0006355">
    <property type="term" value="P:regulation of DNA-templated transcription"/>
    <property type="evidence" value="ECO:0007669"/>
    <property type="project" value="InterPro"/>
</dbReference>
<reference evidence="2" key="1">
    <citation type="submission" date="2025-08" db="UniProtKB">
        <authorList>
            <consortium name="Ensembl"/>
        </authorList>
    </citation>
    <scope>IDENTIFICATION</scope>
</reference>
<proteinExistence type="predicted"/>
<evidence type="ECO:0000313" key="3">
    <source>
        <dbReference type="Proteomes" id="UP000694414"/>
    </source>
</evidence>
<dbReference type="PANTHER" id="PTHR23232:SF117">
    <property type="entry name" value="KRAB DOMAIN-CONTAINING PROTEIN"/>
    <property type="match status" value="1"/>
</dbReference>
<evidence type="ECO:0000313" key="2">
    <source>
        <dbReference type="Ensembl" id="ENSPSMP00000028069.1"/>
    </source>
</evidence>
<organism evidence="2 3">
    <name type="scientific">Prolemur simus</name>
    <name type="common">Greater bamboo lemur</name>
    <name type="synonym">Hapalemur simus</name>
    <dbReference type="NCBI Taxonomy" id="1328070"/>
    <lineage>
        <taxon>Eukaryota</taxon>
        <taxon>Metazoa</taxon>
        <taxon>Chordata</taxon>
        <taxon>Craniata</taxon>
        <taxon>Vertebrata</taxon>
        <taxon>Euteleostomi</taxon>
        <taxon>Mammalia</taxon>
        <taxon>Eutheria</taxon>
        <taxon>Euarchontoglires</taxon>
        <taxon>Primates</taxon>
        <taxon>Strepsirrhini</taxon>
        <taxon>Lemuriformes</taxon>
        <taxon>Lemuridae</taxon>
        <taxon>Prolemur</taxon>
    </lineage>
</organism>
<protein>
    <recommendedName>
        <fullName evidence="1">KRAB domain-containing protein</fullName>
    </recommendedName>
</protein>
<dbReference type="Proteomes" id="UP000694414">
    <property type="component" value="Unplaced"/>
</dbReference>
<name>A0A8C9AIT3_PROSS</name>
<dbReference type="AlphaFoldDB" id="A0A8C9AIT3"/>
<evidence type="ECO:0000259" key="1">
    <source>
        <dbReference type="PROSITE" id="PS50805"/>
    </source>
</evidence>